<accession>A0AAV0HZB9</accession>
<feature type="region of interest" description="Disordered" evidence="1">
    <location>
        <begin position="1"/>
        <end position="30"/>
    </location>
</feature>
<evidence type="ECO:0000313" key="2">
    <source>
        <dbReference type="EMBL" id="CAI0390670.1"/>
    </source>
</evidence>
<feature type="compositionally biased region" description="Low complexity" evidence="1">
    <location>
        <begin position="12"/>
        <end position="30"/>
    </location>
</feature>
<dbReference type="Proteomes" id="UP001154282">
    <property type="component" value="Unassembled WGS sequence"/>
</dbReference>
<evidence type="ECO:0000256" key="1">
    <source>
        <dbReference type="SAM" id="MobiDB-lite"/>
    </source>
</evidence>
<name>A0AAV0HZB9_9ROSI</name>
<evidence type="ECO:0000313" key="3">
    <source>
        <dbReference type="Proteomes" id="UP001154282"/>
    </source>
</evidence>
<reference evidence="2" key="1">
    <citation type="submission" date="2022-08" db="EMBL/GenBank/DDBJ databases">
        <authorList>
            <person name="Gutierrez-Valencia J."/>
        </authorList>
    </citation>
    <scope>NUCLEOTIDE SEQUENCE</scope>
</reference>
<dbReference type="AlphaFoldDB" id="A0AAV0HZB9"/>
<sequence>MSSQFFATLRLPSSSSPTAESSMSSAAPPG</sequence>
<dbReference type="EMBL" id="CAMGYJ010000003">
    <property type="protein sequence ID" value="CAI0390670.1"/>
    <property type="molecule type" value="Genomic_DNA"/>
</dbReference>
<proteinExistence type="predicted"/>
<organism evidence="2 3">
    <name type="scientific">Linum tenue</name>
    <dbReference type="NCBI Taxonomy" id="586396"/>
    <lineage>
        <taxon>Eukaryota</taxon>
        <taxon>Viridiplantae</taxon>
        <taxon>Streptophyta</taxon>
        <taxon>Embryophyta</taxon>
        <taxon>Tracheophyta</taxon>
        <taxon>Spermatophyta</taxon>
        <taxon>Magnoliopsida</taxon>
        <taxon>eudicotyledons</taxon>
        <taxon>Gunneridae</taxon>
        <taxon>Pentapetalae</taxon>
        <taxon>rosids</taxon>
        <taxon>fabids</taxon>
        <taxon>Malpighiales</taxon>
        <taxon>Linaceae</taxon>
        <taxon>Linum</taxon>
    </lineage>
</organism>
<gene>
    <name evidence="2" type="ORF">LITE_LOCUS6833</name>
</gene>
<protein>
    <submittedName>
        <fullName evidence="2">Uncharacterized protein</fullName>
    </submittedName>
</protein>
<comment type="caution">
    <text evidence="2">The sequence shown here is derived from an EMBL/GenBank/DDBJ whole genome shotgun (WGS) entry which is preliminary data.</text>
</comment>
<keyword evidence="3" id="KW-1185">Reference proteome</keyword>